<evidence type="ECO:0000313" key="3">
    <source>
        <dbReference type="Proteomes" id="UP001500879"/>
    </source>
</evidence>
<name>A0ABN0YVK6_9ACTN</name>
<feature type="domain" description="Asparagine synthetase" evidence="1">
    <location>
        <begin position="199"/>
        <end position="546"/>
    </location>
</feature>
<evidence type="ECO:0000313" key="2">
    <source>
        <dbReference type="EMBL" id="GAA0411764.1"/>
    </source>
</evidence>
<keyword evidence="3" id="KW-1185">Reference proteome</keyword>
<protein>
    <submittedName>
        <fullName evidence="2">Lasso peptide isopeptide bond-forming cyclase</fullName>
    </submittedName>
</protein>
<sequence>MEERKARWYGGSAPGNRPAATPVGARLLWSDPALWVSGNWQPEHVRGVELGSARIAVLGPCSATEHDLARALSAPDLATVARTWAGSYTVVRITERGHVEVLADTCAASPLYTVSTSGGTVWGSSSFALSPLVGGHVDTGWLAAYLRDKRTPAPGRSAWAGVAPVPAGHLLTLDAEGGTSLTPWWKPARRTPDEVSAALRHALGEGVRVRVEGVSATTDLAGMDSTTVAVLAAQYGPITGVTLHPTGVTSGGDMEYARALNVPGLNRTFFPLSVRHLPFTATDVALPATDTPAPSTAVWAMLSEQLRMMAAAGSVCHLTGDGGDNLFLSAPTHLASLAHRGHWLRMLGDAMDWARLRRESPRPLIAAALRGNAAHIGRAVRPRPPWLNVSVPNVNTPTGTDPDTAFVASLRNVARSAYAEIQLADALGVALHNPYFDGAALDAVVSAPVEQRYSAHRYKPLLADTFADLLPEAHRKRAAKGVFVGDFHQGLRVNLRRVLGLSDGRLASLGLINPAPLRAAIHAAALGAQTVWPPLLAALAAEAWLQAVERTPGTEWEERAPAPAGAR</sequence>
<dbReference type="InterPro" id="IPR014729">
    <property type="entry name" value="Rossmann-like_a/b/a_fold"/>
</dbReference>
<accession>A0ABN0YVK6</accession>
<comment type="caution">
    <text evidence="2">The sequence shown here is derived from an EMBL/GenBank/DDBJ whole genome shotgun (WGS) entry which is preliminary data.</text>
</comment>
<proteinExistence type="predicted"/>
<reference evidence="2 3" key="1">
    <citation type="journal article" date="2019" name="Int. J. Syst. Evol. Microbiol.">
        <title>The Global Catalogue of Microorganisms (GCM) 10K type strain sequencing project: providing services to taxonomists for standard genome sequencing and annotation.</title>
        <authorList>
            <consortium name="The Broad Institute Genomics Platform"/>
            <consortium name="The Broad Institute Genome Sequencing Center for Infectious Disease"/>
            <person name="Wu L."/>
            <person name="Ma J."/>
        </authorList>
    </citation>
    <scope>NUCLEOTIDE SEQUENCE [LARGE SCALE GENOMIC DNA]</scope>
    <source>
        <strain evidence="2 3">JCM 4788</strain>
    </source>
</reference>
<dbReference type="InterPro" id="IPR001962">
    <property type="entry name" value="Asn_synthase"/>
</dbReference>
<dbReference type="EMBL" id="BAAABX010000042">
    <property type="protein sequence ID" value="GAA0411764.1"/>
    <property type="molecule type" value="Genomic_DNA"/>
</dbReference>
<dbReference type="NCBIfam" id="NF033561">
    <property type="entry name" value="macrolact_Ik_Al"/>
    <property type="match status" value="1"/>
</dbReference>
<dbReference type="InterPro" id="IPR029055">
    <property type="entry name" value="Ntn_hydrolases_N"/>
</dbReference>
<organism evidence="2 3">
    <name type="scientific">Streptomyces luteireticuli</name>
    <dbReference type="NCBI Taxonomy" id="173858"/>
    <lineage>
        <taxon>Bacteria</taxon>
        <taxon>Bacillati</taxon>
        <taxon>Actinomycetota</taxon>
        <taxon>Actinomycetes</taxon>
        <taxon>Kitasatosporales</taxon>
        <taxon>Streptomycetaceae</taxon>
        <taxon>Streptomyces</taxon>
    </lineage>
</organism>
<dbReference type="Gene3D" id="3.40.50.620">
    <property type="entry name" value="HUPs"/>
    <property type="match status" value="1"/>
</dbReference>
<dbReference type="SUPFAM" id="SSF52402">
    <property type="entry name" value="Adenine nucleotide alpha hydrolases-like"/>
    <property type="match status" value="1"/>
</dbReference>
<dbReference type="RefSeq" id="WP_344025452.1">
    <property type="nucleotide sequence ID" value="NZ_BAAABX010000042.1"/>
</dbReference>
<evidence type="ECO:0000259" key="1">
    <source>
        <dbReference type="Pfam" id="PF00733"/>
    </source>
</evidence>
<dbReference type="Proteomes" id="UP001500879">
    <property type="component" value="Unassembled WGS sequence"/>
</dbReference>
<dbReference type="Pfam" id="PF00733">
    <property type="entry name" value="Asn_synthase"/>
    <property type="match status" value="1"/>
</dbReference>
<gene>
    <name evidence="2" type="ORF">GCM10010357_36070</name>
</gene>
<dbReference type="SUPFAM" id="SSF56235">
    <property type="entry name" value="N-terminal nucleophile aminohydrolases (Ntn hydrolases)"/>
    <property type="match status" value="1"/>
</dbReference>